<organism evidence="1 2">
    <name type="scientific">Arabis alpina</name>
    <name type="common">Alpine rock-cress</name>
    <dbReference type="NCBI Taxonomy" id="50452"/>
    <lineage>
        <taxon>Eukaryota</taxon>
        <taxon>Viridiplantae</taxon>
        <taxon>Streptophyta</taxon>
        <taxon>Embryophyta</taxon>
        <taxon>Tracheophyta</taxon>
        <taxon>Spermatophyta</taxon>
        <taxon>Magnoliopsida</taxon>
        <taxon>eudicotyledons</taxon>
        <taxon>Gunneridae</taxon>
        <taxon>Pentapetalae</taxon>
        <taxon>rosids</taxon>
        <taxon>malvids</taxon>
        <taxon>Brassicales</taxon>
        <taxon>Brassicaceae</taxon>
        <taxon>Arabideae</taxon>
        <taxon>Arabis</taxon>
    </lineage>
</organism>
<reference evidence="2" key="1">
    <citation type="journal article" date="2015" name="Nat. Plants">
        <title>Genome expansion of Arabis alpina linked with retrotransposition and reduced symmetric DNA methylation.</title>
        <authorList>
            <person name="Willing E.M."/>
            <person name="Rawat V."/>
            <person name="Mandakova T."/>
            <person name="Maumus F."/>
            <person name="James G.V."/>
            <person name="Nordstroem K.J."/>
            <person name="Becker C."/>
            <person name="Warthmann N."/>
            <person name="Chica C."/>
            <person name="Szarzynska B."/>
            <person name="Zytnicki M."/>
            <person name="Albani M.C."/>
            <person name="Kiefer C."/>
            <person name="Bergonzi S."/>
            <person name="Castaings L."/>
            <person name="Mateos J.L."/>
            <person name="Berns M.C."/>
            <person name="Bujdoso N."/>
            <person name="Piofczyk T."/>
            <person name="de Lorenzo L."/>
            <person name="Barrero-Sicilia C."/>
            <person name="Mateos I."/>
            <person name="Piednoel M."/>
            <person name="Hagmann J."/>
            <person name="Chen-Min-Tao R."/>
            <person name="Iglesias-Fernandez R."/>
            <person name="Schuster S.C."/>
            <person name="Alonso-Blanco C."/>
            <person name="Roudier F."/>
            <person name="Carbonero P."/>
            <person name="Paz-Ares J."/>
            <person name="Davis S.J."/>
            <person name="Pecinka A."/>
            <person name="Quesneville H."/>
            <person name="Colot V."/>
            <person name="Lysak M.A."/>
            <person name="Weigel D."/>
            <person name="Coupland G."/>
            <person name="Schneeberger K."/>
        </authorList>
    </citation>
    <scope>NUCLEOTIDE SEQUENCE [LARGE SCALE GENOMIC DNA]</scope>
    <source>
        <strain evidence="2">cv. Pajares</strain>
    </source>
</reference>
<dbReference type="Gramene" id="KFK26114">
    <property type="protein sequence ID" value="KFK26114"/>
    <property type="gene ID" value="AALP_AA8G204600"/>
</dbReference>
<evidence type="ECO:0000313" key="2">
    <source>
        <dbReference type="Proteomes" id="UP000029120"/>
    </source>
</evidence>
<accession>A0A087G8B2</accession>
<dbReference type="AlphaFoldDB" id="A0A087G8B2"/>
<gene>
    <name evidence="1" type="ordered locus">AALP_Aa8g204600</name>
</gene>
<name>A0A087G8B2_ARAAL</name>
<keyword evidence="2" id="KW-1185">Reference proteome</keyword>
<proteinExistence type="predicted"/>
<dbReference type="Proteomes" id="UP000029120">
    <property type="component" value="Chromosome 8"/>
</dbReference>
<protein>
    <submittedName>
        <fullName evidence="1">Uncharacterized protein</fullName>
    </submittedName>
</protein>
<sequence>MRTIADGQVTLSVAYASKQNFLRGNGLDTQALPVYGSDLVYASSQWSSHEIVMPSSYN</sequence>
<dbReference type="EMBL" id="CM002876">
    <property type="protein sequence ID" value="KFK26114.1"/>
    <property type="molecule type" value="Genomic_DNA"/>
</dbReference>
<evidence type="ECO:0000313" key="1">
    <source>
        <dbReference type="EMBL" id="KFK26114.1"/>
    </source>
</evidence>